<reference evidence="2 3" key="1">
    <citation type="submission" date="2016-10" db="EMBL/GenBank/DDBJ databases">
        <authorList>
            <person name="Varghese N."/>
            <person name="Submissions S."/>
        </authorList>
    </citation>
    <scope>NUCLEOTIDE SEQUENCE [LARGE SCALE GENOMIC DNA]</scope>
    <source>
        <strain evidence="2 3">LMG 22274</strain>
    </source>
</reference>
<organism evidence="2 3">
    <name type="scientific">Paraburkholderia tropica</name>
    <dbReference type="NCBI Taxonomy" id="92647"/>
    <lineage>
        <taxon>Bacteria</taxon>
        <taxon>Pseudomonadati</taxon>
        <taxon>Pseudomonadota</taxon>
        <taxon>Betaproteobacteria</taxon>
        <taxon>Burkholderiales</taxon>
        <taxon>Burkholderiaceae</taxon>
        <taxon>Paraburkholderia</taxon>
    </lineage>
</organism>
<feature type="region of interest" description="Disordered" evidence="1">
    <location>
        <begin position="1"/>
        <end position="24"/>
    </location>
</feature>
<accession>A0AAQ1GPS9</accession>
<dbReference type="Proteomes" id="UP000183529">
    <property type="component" value="Unassembled WGS sequence"/>
</dbReference>
<sequence length="50" mass="5795">MRLRWRNRPTCETRTPGSDRTLPGQKRSLDIAFMIVNNRQSSTSLTNSML</sequence>
<evidence type="ECO:0000256" key="1">
    <source>
        <dbReference type="SAM" id="MobiDB-lite"/>
    </source>
</evidence>
<protein>
    <submittedName>
        <fullName evidence="2">Uncharacterized protein</fullName>
    </submittedName>
</protein>
<dbReference type="AlphaFoldDB" id="A0AAQ1GPS9"/>
<gene>
    <name evidence="2" type="ORF">SAMN05216550_1413</name>
</gene>
<dbReference type="EMBL" id="FNZM01000041">
    <property type="protein sequence ID" value="SEK15495.1"/>
    <property type="molecule type" value="Genomic_DNA"/>
</dbReference>
<name>A0AAQ1GPS9_9BURK</name>
<evidence type="ECO:0000313" key="2">
    <source>
        <dbReference type="EMBL" id="SEK15495.1"/>
    </source>
</evidence>
<proteinExistence type="predicted"/>
<evidence type="ECO:0000313" key="3">
    <source>
        <dbReference type="Proteomes" id="UP000183529"/>
    </source>
</evidence>
<comment type="caution">
    <text evidence="2">The sequence shown here is derived from an EMBL/GenBank/DDBJ whole genome shotgun (WGS) entry which is preliminary data.</text>
</comment>